<dbReference type="NCBIfam" id="TIGR04279">
    <property type="entry name" value="TIGR04279 domain"/>
    <property type="match status" value="1"/>
</dbReference>
<keyword evidence="1" id="KW-0472">Membrane</keyword>
<name>D7EC12_METEZ</name>
<dbReference type="Proteomes" id="UP000000391">
    <property type="component" value="Plasmid pMETEV01"/>
</dbReference>
<dbReference type="NCBIfam" id="TIGR04143">
    <property type="entry name" value="VPxxxP_CTERM"/>
    <property type="match status" value="1"/>
</dbReference>
<proteinExistence type="predicted"/>
<dbReference type="InterPro" id="IPR026595">
    <property type="entry name" value="CHP04279"/>
</dbReference>
<keyword evidence="2" id="KW-0614">Plasmid</keyword>
<keyword evidence="1" id="KW-0812">Transmembrane</keyword>
<dbReference type="HOGENOM" id="CLU_048698_0_0_2"/>
<keyword evidence="1" id="KW-1133">Transmembrane helix</keyword>
<gene>
    <name evidence="2" type="ordered locus">Metev_2322</name>
</gene>
<evidence type="ECO:0000256" key="1">
    <source>
        <dbReference type="SAM" id="Phobius"/>
    </source>
</evidence>
<organism evidence="2 3">
    <name type="scientific">Methanohalobium evestigatum (strain ATCC BAA-1072 / DSM 3721 / NBRC 107634 / OCM 161 / Z-7303)</name>
    <dbReference type="NCBI Taxonomy" id="644295"/>
    <lineage>
        <taxon>Archaea</taxon>
        <taxon>Methanobacteriati</taxon>
        <taxon>Methanobacteriota</taxon>
        <taxon>Stenosarchaea group</taxon>
        <taxon>Methanomicrobia</taxon>
        <taxon>Methanosarcinales</taxon>
        <taxon>Methanosarcinaceae</taxon>
        <taxon>Methanohalobium</taxon>
    </lineage>
</organism>
<dbReference type="InterPro" id="IPR026428">
    <property type="entry name" value="VPxxxP_CTERM"/>
</dbReference>
<dbReference type="KEGG" id="mev:Metev_2322"/>
<accession>D7EC12</accession>
<evidence type="ECO:0000313" key="2">
    <source>
        <dbReference type="EMBL" id="ADI75134.1"/>
    </source>
</evidence>
<dbReference type="EMBL" id="CP002070">
    <property type="protein sequence ID" value="ADI75134.1"/>
    <property type="molecule type" value="Genomic_DNA"/>
</dbReference>
<protein>
    <submittedName>
        <fullName evidence="2">Uncharacterized protein</fullName>
    </submittedName>
</protein>
<evidence type="ECO:0000313" key="3">
    <source>
        <dbReference type="Proteomes" id="UP000000391"/>
    </source>
</evidence>
<feature type="transmembrane region" description="Helical" evidence="1">
    <location>
        <begin position="382"/>
        <end position="400"/>
    </location>
</feature>
<keyword evidence="3" id="KW-1185">Reference proteome</keyword>
<reference evidence="2 3" key="1">
    <citation type="submission" date="2010-06" db="EMBL/GenBank/DDBJ databases">
        <title>Complete sequence plasmid of Methanohalobium evestigatum Z-7303.</title>
        <authorList>
            <consortium name="US DOE Joint Genome Institute"/>
            <person name="Lucas S."/>
            <person name="Copeland A."/>
            <person name="Lapidus A."/>
            <person name="Cheng J.-F."/>
            <person name="Bruce D."/>
            <person name="Goodwin L."/>
            <person name="Pitluck S."/>
            <person name="Saunders E."/>
            <person name="Detter J.C."/>
            <person name="Han C."/>
            <person name="Tapia R."/>
            <person name="Land M."/>
            <person name="Hauser L."/>
            <person name="Kyrpides N."/>
            <person name="Mikhailova N."/>
            <person name="Sieprawska-Lupa M."/>
            <person name="Whitman W.B."/>
            <person name="Anderson I."/>
            <person name="Woyke T."/>
        </authorList>
    </citation>
    <scope>NUCLEOTIDE SEQUENCE [LARGE SCALE GENOMIC DNA]</scope>
    <source>
        <strain evidence="3">ATCC BAA-1072 / DSM 3721 / NBRC 107634 / OCM 161 / Z-7303</strain>
        <plasmid evidence="3">Plasmid pMETEV01</plasmid>
    </source>
</reference>
<geneLocation type="plasmid" evidence="2 3">
    <name>pMETEV01</name>
</geneLocation>
<sequence precursor="true">MHIKPSKLSLGIFSLIFIVLLSSGLAVAQNTDNYIMNLSVNGNDFRFANHNESKTEGNWISLGGGEPVQLPTPIKFTYHGVNETSFSTDSKNVDIKLNVKNYTDYVIEYPFETHQMYTNTSGKNNVTYQFNGSKYFANKESKVVLIESDINSLIDILDKFKQGQIDSINDILSLDKVNSIETKDLDDNGDTNGEFENLDAGEYSVLIILNNEPVILSATAFDVLDYDSNVSTNSYITVGNNLKVDIELEDAPDTEYTYIAGIVKDNKYRADVRLETNGHKTGTDLLVNNEYIIDDFDLIDMSVSNLNKNDVKNKLVDVLGPDELSGKTMTVDSNQTSLNISTEGLPPGNYKLLVQASNQNDPIVAFEQKDITIKSEGIGAPATNPILMIGVLGIAIVLFMKRRFN</sequence>
<dbReference type="AlphaFoldDB" id="D7EC12"/>